<reference evidence="1 2" key="1">
    <citation type="submission" date="2020-01" db="EMBL/GenBank/DDBJ databases">
        <title>Whole genome sequencing of Halomonas alkaliphila strain LS44.</title>
        <authorList>
            <person name="Kumar S."/>
            <person name="Paul D."/>
            <person name="Shouche Y."/>
            <person name="Suryavanshi M.V."/>
        </authorList>
    </citation>
    <scope>NUCLEOTIDE SEQUENCE [LARGE SCALE GENOMIC DNA]</scope>
    <source>
        <strain evidence="1 2">LS44</strain>
    </source>
</reference>
<evidence type="ECO:0000313" key="2">
    <source>
        <dbReference type="Proteomes" id="UP000480312"/>
    </source>
</evidence>
<organism evidence="1 2">
    <name type="scientific">Vreelandella alkaliphila</name>
    <dbReference type="NCBI Taxonomy" id="272774"/>
    <lineage>
        <taxon>Bacteria</taxon>
        <taxon>Pseudomonadati</taxon>
        <taxon>Pseudomonadota</taxon>
        <taxon>Gammaproteobacteria</taxon>
        <taxon>Oceanospirillales</taxon>
        <taxon>Halomonadaceae</taxon>
        <taxon>Vreelandella</taxon>
    </lineage>
</organism>
<dbReference type="Pfam" id="PF08875">
    <property type="entry name" value="DUF1833"/>
    <property type="match status" value="1"/>
</dbReference>
<protein>
    <submittedName>
        <fullName evidence="1">DUF1833 domain-containing protein</fullName>
    </submittedName>
</protein>
<evidence type="ECO:0000313" key="1">
    <source>
        <dbReference type="EMBL" id="NDL70499.1"/>
    </source>
</evidence>
<dbReference type="EMBL" id="JAAEHK010000009">
    <property type="protein sequence ID" value="NDL70499.1"/>
    <property type="molecule type" value="Genomic_DNA"/>
</dbReference>
<dbReference type="RefSeq" id="WP_162218390.1">
    <property type="nucleotide sequence ID" value="NZ_JAAEHK010000009.1"/>
</dbReference>
<accession>A0A7C9K6H7</accession>
<comment type="caution">
    <text evidence="1">The sequence shown here is derived from an EMBL/GenBank/DDBJ whole genome shotgun (WGS) entry which is preliminary data.</text>
</comment>
<name>A0A7C9K6H7_9GAMM</name>
<dbReference type="AlphaFoldDB" id="A0A7C9K6H7"/>
<gene>
    <name evidence="1" type="ORF">GPL32_08245</name>
</gene>
<dbReference type="Proteomes" id="UP000480312">
    <property type="component" value="Unassembled WGS sequence"/>
</dbReference>
<dbReference type="OrthoDB" id="8690039at2"/>
<sequence length="165" mass="18456">MDDVFAQLLSGHDPTIYRIPALELTCAPWPVAIRNIPGWDDLTLGHEDGQHHFYLGSALDLALPARNDSGQQNLGFALGGVNADAEELVDMALDAHAIIYLTLRMYASNDLSSPVRRPLRMIVDEPVFQPDGTLQVRCRHRDLLFRRFLLGRFTAQKYPGVALFT</sequence>
<dbReference type="InterPro" id="IPR014974">
    <property type="entry name" value="DUF1833"/>
</dbReference>
<proteinExistence type="predicted"/>